<sequence length="247" mass="26363">MYKAFTKLRSAGLSRRSETVGVVVGGRHTAEKDPLYLSGSISAPSAVHEEGVDQQRGPRVSELHRRPAPLWLCLSPVLASAPPFLFASPVPIRWVPWPSPCQCASPTLVVAPSSSTNFFSSVLVAPNHAWISMRKLRVSLSVAASQNFSTSEGRRFAKAAITSMLSQYDAEALFGQAKSFPGNEAFVDLSVVDWPSQSTGLLQVLDFEQAESRTGPSNAAEGSTAPGPGTGDGCYTQASFETAYNLN</sequence>
<feature type="region of interest" description="Disordered" evidence="1">
    <location>
        <begin position="212"/>
        <end position="234"/>
    </location>
</feature>
<name>A0A162QA13_PHYB8</name>
<dbReference type="InParanoid" id="A0A162QA13"/>
<keyword evidence="3" id="KW-1185">Reference proteome</keyword>
<dbReference type="Proteomes" id="UP000077315">
    <property type="component" value="Unassembled WGS sequence"/>
</dbReference>
<dbReference type="RefSeq" id="XP_018299366.1">
    <property type="nucleotide sequence ID" value="XM_018430098.1"/>
</dbReference>
<dbReference type="AlphaFoldDB" id="A0A162QA13"/>
<gene>
    <name evidence="2" type="ORF">PHYBLDRAFT_138871</name>
</gene>
<evidence type="ECO:0000313" key="3">
    <source>
        <dbReference type="Proteomes" id="UP000077315"/>
    </source>
</evidence>
<proteinExistence type="predicted"/>
<dbReference type="InterPro" id="IPR036417">
    <property type="entry name" value="TMV-like_coat_sf"/>
</dbReference>
<evidence type="ECO:0000256" key="1">
    <source>
        <dbReference type="SAM" id="MobiDB-lite"/>
    </source>
</evidence>
<accession>A0A162QA13</accession>
<protein>
    <submittedName>
        <fullName evidence="2">Uncharacterized protein</fullName>
    </submittedName>
</protein>
<organism evidence="2 3">
    <name type="scientific">Phycomyces blakesleeanus (strain ATCC 8743b / DSM 1359 / FGSC 10004 / NBRC 33097 / NRRL 1555)</name>
    <dbReference type="NCBI Taxonomy" id="763407"/>
    <lineage>
        <taxon>Eukaryota</taxon>
        <taxon>Fungi</taxon>
        <taxon>Fungi incertae sedis</taxon>
        <taxon>Mucoromycota</taxon>
        <taxon>Mucoromycotina</taxon>
        <taxon>Mucoromycetes</taxon>
        <taxon>Mucorales</taxon>
        <taxon>Phycomycetaceae</taxon>
        <taxon>Phycomyces</taxon>
    </lineage>
</organism>
<dbReference type="GeneID" id="28991004"/>
<dbReference type="VEuPathDB" id="FungiDB:PHYBLDRAFT_138871"/>
<evidence type="ECO:0000313" key="2">
    <source>
        <dbReference type="EMBL" id="OAD81326.1"/>
    </source>
</evidence>
<feature type="compositionally biased region" description="Polar residues" evidence="1">
    <location>
        <begin position="212"/>
        <end position="221"/>
    </location>
</feature>
<dbReference type="InterPro" id="IPR001337">
    <property type="entry name" value="TMV-like_coat"/>
</dbReference>
<reference evidence="3" key="1">
    <citation type="submission" date="2015-06" db="EMBL/GenBank/DDBJ databases">
        <title>Expansion of signal transduction pathways in fungi by whole-genome duplication.</title>
        <authorList>
            <consortium name="DOE Joint Genome Institute"/>
            <person name="Corrochano L.M."/>
            <person name="Kuo A."/>
            <person name="Marcet-Houben M."/>
            <person name="Polaino S."/>
            <person name="Salamov A."/>
            <person name="Villalobos J.M."/>
            <person name="Alvarez M.I."/>
            <person name="Avalos J."/>
            <person name="Benito E.P."/>
            <person name="Benoit I."/>
            <person name="Burger G."/>
            <person name="Camino L.P."/>
            <person name="Canovas D."/>
            <person name="Cerda-Olmedo E."/>
            <person name="Cheng J.-F."/>
            <person name="Dominguez A."/>
            <person name="Elias M."/>
            <person name="Eslava A.P."/>
            <person name="Glaser F."/>
            <person name="Grimwood J."/>
            <person name="Gutierrez G."/>
            <person name="Heitman J."/>
            <person name="Henrissat B."/>
            <person name="Iturriaga E.A."/>
            <person name="Lang B.F."/>
            <person name="Lavin J.L."/>
            <person name="Lee S."/>
            <person name="Li W."/>
            <person name="Lindquist E."/>
            <person name="Lopez-Garcia S."/>
            <person name="Luque E.M."/>
            <person name="Marcos A.T."/>
            <person name="Martin J."/>
            <person name="McCluskey K."/>
            <person name="Medina H.R."/>
            <person name="Miralles-Duran A."/>
            <person name="Miyazaki A."/>
            <person name="Munoz-Torres E."/>
            <person name="Oguiza J.A."/>
            <person name="Ohm R."/>
            <person name="Olmedo M."/>
            <person name="Orejas M."/>
            <person name="Ortiz-Castellanos L."/>
            <person name="Pisabarro A.G."/>
            <person name="Rodriguez-Romero J."/>
            <person name="Ruiz-Herrera J."/>
            <person name="Ruiz-Vazquez R."/>
            <person name="Sanz C."/>
            <person name="Schackwitz W."/>
            <person name="Schmutz J."/>
            <person name="Shahriari M."/>
            <person name="Shelest E."/>
            <person name="Silva-Franco F."/>
            <person name="Soanes D."/>
            <person name="Syed K."/>
            <person name="Tagua V.G."/>
            <person name="Talbot N.J."/>
            <person name="Thon M."/>
            <person name="De vries R.P."/>
            <person name="Wiebenga A."/>
            <person name="Yadav J.S."/>
            <person name="Braun E.L."/>
            <person name="Baker S."/>
            <person name="Garre V."/>
            <person name="Horwitz B."/>
            <person name="Torres-Martinez S."/>
            <person name="Idnurm A."/>
            <person name="Herrera-Estrella A."/>
            <person name="Gabaldon T."/>
            <person name="Grigoriev I.V."/>
        </authorList>
    </citation>
    <scope>NUCLEOTIDE SEQUENCE [LARGE SCALE GENOMIC DNA]</scope>
    <source>
        <strain evidence="3">NRRL 1555(-)</strain>
    </source>
</reference>
<dbReference type="Pfam" id="PF00721">
    <property type="entry name" value="TMV_coat"/>
    <property type="match status" value="1"/>
</dbReference>
<dbReference type="GO" id="GO:0005198">
    <property type="term" value="F:structural molecule activity"/>
    <property type="evidence" value="ECO:0007669"/>
    <property type="project" value="InterPro"/>
</dbReference>
<dbReference type="EMBL" id="KV440971">
    <property type="protein sequence ID" value="OAD81326.1"/>
    <property type="molecule type" value="Genomic_DNA"/>
</dbReference>
<dbReference type="SUPFAM" id="SSF47195">
    <property type="entry name" value="TMV-like viral coat proteins"/>
    <property type="match status" value="1"/>
</dbReference>